<organism evidence="2 3">
    <name type="scientific">Gandjariella thermophila</name>
    <dbReference type="NCBI Taxonomy" id="1931992"/>
    <lineage>
        <taxon>Bacteria</taxon>
        <taxon>Bacillati</taxon>
        <taxon>Actinomycetota</taxon>
        <taxon>Actinomycetes</taxon>
        <taxon>Pseudonocardiales</taxon>
        <taxon>Pseudonocardiaceae</taxon>
        <taxon>Gandjariella</taxon>
    </lineage>
</organism>
<evidence type="ECO:0000256" key="1">
    <source>
        <dbReference type="SAM" id="MobiDB-lite"/>
    </source>
</evidence>
<dbReference type="EMBL" id="BJFL01000007">
    <property type="protein sequence ID" value="GDY30433.1"/>
    <property type="molecule type" value="Genomic_DNA"/>
</dbReference>
<sequence>MTARRTVVTPPAAAVARPSKRPRHRPHPSAAGTSGGAAMFRLRSGSHDSVSPPFVPGKPRACRHAGADGPPRVGVVDTPRVETSPGRPTLPPCPQCERDDLVPYGNGSKWICRTCRFLAPCCEPDVPCRW</sequence>
<evidence type="ECO:0000313" key="2">
    <source>
        <dbReference type="EMBL" id="GDY30433.1"/>
    </source>
</evidence>
<comment type="caution">
    <text evidence="2">The sequence shown here is derived from an EMBL/GenBank/DDBJ whole genome shotgun (WGS) entry which is preliminary data.</text>
</comment>
<feature type="compositionally biased region" description="Low complexity" evidence="1">
    <location>
        <begin position="1"/>
        <end position="17"/>
    </location>
</feature>
<dbReference type="Proteomes" id="UP000298860">
    <property type="component" value="Unassembled WGS sequence"/>
</dbReference>
<keyword evidence="3" id="KW-1185">Reference proteome</keyword>
<reference evidence="3" key="1">
    <citation type="submission" date="2019-04" db="EMBL/GenBank/DDBJ databases">
        <title>Draft genome sequence of Pseudonocardiaceae bacterium SL3-2-4.</title>
        <authorList>
            <person name="Ningsih F."/>
            <person name="Yokota A."/>
            <person name="Sakai Y."/>
            <person name="Nanatani K."/>
            <person name="Yabe S."/>
            <person name="Oetari A."/>
            <person name="Sjamsuridzal W."/>
        </authorList>
    </citation>
    <scope>NUCLEOTIDE SEQUENCE [LARGE SCALE GENOMIC DNA]</scope>
    <source>
        <strain evidence="3">SL3-2-4</strain>
    </source>
</reference>
<feature type="region of interest" description="Disordered" evidence="1">
    <location>
        <begin position="1"/>
        <end position="95"/>
    </location>
</feature>
<accession>A0A4D4J995</accession>
<dbReference type="AlphaFoldDB" id="A0A4D4J995"/>
<evidence type="ECO:0000313" key="3">
    <source>
        <dbReference type="Proteomes" id="UP000298860"/>
    </source>
</evidence>
<feature type="compositionally biased region" description="Basic residues" evidence="1">
    <location>
        <begin position="18"/>
        <end position="27"/>
    </location>
</feature>
<gene>
    <name evidence="2" type="ORF">GTS_20660</name>
</gene>
<name>A0A4D4J995_9PSEU</name>
<protein>
    <submittedName>
        <fullName evidence="2">Uncharacterized protein</fullName>
    </submittedName>
</protein>
<proteinExistence type="predicted"/>